<protein>
    <submittedName>
        <fullName evidence="1">Uncharacterized protein</fullName>
    </submittedName>
</protein>
<dbReference type="RefSeq" id="WP_281259363.1">
    <property type="nucleotide sequence ID" value="NZ_FZOR01000014.1"/>
</dbReference>
<proteinExistence type="predicted"/>
<sequence length="43" mass="4736">MRKGIHIGPGMVRLTVALLALSLAVVVVKEIPAMRRYIKSESM</sequence>
<evidence type="ECO:0000313" key="1">
    <source>
        <dbReference type="EMBL" id="SNT01392.1"/>
    </source>
</evidence>
<organism evidence="1 2">
    <name type="scientific">Actinomadura meyerae</name>
    <dbReference type="NCBI Taxonomy" id="240840"/>
    <lineage>
        <taxon>Bacteria</taxon>
        <taxon>Bacillati</taxon>
        <taxon>Actinomycetota</taxon>
        <taxon>Actinomycetes</taxon>
        <taxon>Streptosporangiales</taxon>
        <taxon>Thermomonosporaceae</taxon>
        <taxon>Actinomadura</taxon>
    </lineage>
</organism>
<dbReference type="AlphaFoldDB" id="A0A239J6U5"/>
<keyword evidence="2" id="KW-1185">Reference proteome</keyword>
<reference evidence="1 2" key="1">
    <citation type="submission" date="2017-06" db="EMBL/GenBank/DDBJ databases">
        <authorList>
            <person name="Kim H.J."/>
            <person name="Triplett B.A."/>
        </authorList>
    </citation>
    <scope>NUCLEOTIDE SEQUENCE [LARGE SCALE GENOMIC DNA]</scope>
    <source>
        <strain evidence="1 2">DSM 44715</strain>
    </source>
</reference>
<accession>A0A239J6U5</accession>
<dbReference type="Proteomes" id="UP000198318">
    <property type="component" value="Unassembled WGS sequence"/>
</dbReference>
<evidence type="ECO:0000313" key="2">
    <source>
        <dbReference type="Proteomes" id="UP000198318"/>
    </source>
</evidence>
<dbReference type="Pfam" id="PF21833">
    <property type="entry name" value="DUF6893"/>
    <property type="match status" value="1"/>
</dbReference>
<dbReference type="EMBL" id="FZOR01000014">
    <property type="protein sequence ID" value="SNT01392.1"/>
    <property type="molecule type" value="Genomic_DNA"/>
</dbReference>
<gene>
    <name evidence="1" type="ORF">SAMN05443665_101439</name>
</gene>
<dbReference type="InterPro" id="IPR054188">
    <property type="entry name" value="DUF6893"/>
</dbReference>
<name>A0A239J6U5_9ACTN</name>